<dbReference type="InterPro" id="IPR035992">
    <property type="entry name" value="Ricin_B-like_lectins"/>
</dbReference>
<dbReference type="Gene3D" id="2.80.10.50">
    <property type="match status" value="1"/>
</dbReference>
<protein>
    <submittedName>
        <fullName evidence="3">Carbohydrate-binding module family 13 protein</fullName>
    </submittedName>
</protein>
<dbReference type="SMR" id="D8PNF6"/>
<dbReference type="OrthoDB" id="6770063at2759"/>
<dbReference type="SMART" id="SM00458">
    <property type="entry name" value="RICIN"/>
    <property type="match status" value="1"/>
</dbReference>
<dbReference type="Proteomes" id="UP000007431">
    <property type="component" value="Unassembled WGS sequence"/>
</dbReference>
<dbReference type="SUPFAM" id="SSF50370">
    <property type="entry name" value="Ricin B-like lectins"/>
    <property type="match status" value="1"/>
</dbReference>
<gene>
    <name evidence="3" type="ORF">SCHCODRAFT_71602</name>
</gene>
<evidence type="ECO:0000313" key="4">
    <source>
        <dbReference type="Proteomes" id="UP000007431"/>
    </source>
</evidence>
<feature type="domain" description="Ricin B lectin" evidence="2">
    <location>
        <begin position="28"/>
        <end position="161"/>
    </location>
</feature>
<organism evidence="4">
    <name type="scientific">Schizophyllum commune (strain H4-8 / FGSC 9210)</name>
    <name type="common">Split gill fungus</name>
    <dbReference type="NCBI Taxonomy" id="578458"/>
    <lineage>
        <taxon>Eukaryota</taxon>
        <taxon>Fungi</taxon>
        <taxon>Dikarya</taxon>
        <taxon>Basidiomycota</taxon>
        <taxon>Agaricomycotina</taxon>
        <taxon>Agaricomycetes</taxon>
        <taxon>Agaricomycetidae</taxon>
        <taxon>Agaricales</taxon>
        <taxon>Schizophyllaceae</taxon>
        <taxon>Schizophyllum</taxon>
    </lineage>
</organism>
<dbReference type="AlphaFoldDB" id="D8PNF6"/>
<dbReference type="HOGENOM" id="CLU_095794_3_1_1"/>
<dbReference type="InterPro" id="IPR000772">
    <property type="entry name" value="Ricin_B_lectin"/>
</dbReference>
<dbReference type="PROSITE" id="PS50231">
    <property type="entry name" value="RICIN_B_LECTIN"/>
    <property type="match status" value="1"/>
</dbReference>
<keyword evidence="4" id="KW-1185">Reference proteome</keyword>
<sequence>MFSYLAVLAVALVPALAAPLDGFVARQTPAGTTLHPNGDLTRCLSAATSVVAGEPGARITIDACDGASPQTWVINNGETTVKYTGANSCVTAGGLSDGARLYLEACIPDQVTQTFYYTNDLRIAVENQGLCVDLPSGDKTPGNALQVWTCTDNNTNQIWST</sequence>
<proteinExistence type="predicted"/>
<dbReference type="VEuPathDB" id="FungiDB:SCHCODRAFT_02621085"/>
<dbReference type="Pfam" id="PF00652">
    <property type="entry name" value="Ricin_B_lectin"/>
    <property type="match status" value="1"/>
</dbReference>
<dbReference type="GeneID" id="9585727"/>
<evidence type="ECO:0000313" key="3">
    <source>
        <dbReference type="EMBL" id="EFJ01521.1"/>
    </source>
</evidence>
<dbReference type="EMBL" id="GL377302">
    <property type="protein sequence ID" value="EFJ01521.1"/>
    <property type="molecule type" value="Genomic_DNA"/>
</dbReference>
<dbReference type="OMA" id="HPNTAFN"/>
<reference evidence="3 4" key="1">
    <citation type="journal article" date="2010" name="Nat. Biotechnol.">
        <title>Genome sequence of the model mushroom Schizophyllum commune.</title>
        <authorList>
            <person name="Ohm R.A."/>
            <person name="de Jong J.F."/>
            <person name="Lugones L.G."/>
            <person name="Aerts A."/>
            <person name="Kothe E."/>
            <person name="Stajich J.E."/>
            <person name="de Vries R.P."/>
            <person name="Record E."/>
            <person name="Levasseur A."/>
            <person name="Baker S.E."/>
            <person name="Bartholomew K.A."/>
            <person name="Coutinho P.M."/>
            <person name="Erdmann S."/>
            <person name="Fowler T.J."/>
            <person name="Gathman A.C."/>
            <person name="Lombard V."/>
            <person name="Henrissat B."/>
            <person name="Knabe N."/>
            <person name="Kuees U."/>
            <person name="Lilly W.W."/>
            <person name="Lindquist E."/>
            <person name="Lucas S."/>
            <person name="Magnuson J.K."/>
            <person name="Piumi F."/>
            <person name="Raudaskoski M."/>
            <person name="Salamov A."/>
            <person name="Schmutz J."/>
            <person name="Schwarze F.W.M.R."/>
            <person name="vanKuyk P.A."/>
            <person name="Horton J.S."/>
            <person name="Grigoriev I.V."/>
            <person name="Woesten H.A.B."/>
        </authorList>
    </citation>
    <scope>NUCLEOTIDE SEQUENCE [LARGE SCALE GENOMIC DNA]</scope>
    <source>
        <strain evidence="4">H4-8 / FGSC 9210</strain>
    </source>
</reference>
<dbReference type="CDD" id="cd00161">
    <property type="entry name" value="beta-trefoil_Ricin-like"/>
    <property type="match status" value="1"/>
</dbReference>
<keyword evidence="1" id="KW-0732">Signal</keyword>
<feature type="chain" id="PRO_5003120201" evidence="1">
    <location>
        <begin position="18"/>
        <end position="161"/>
    </location>
</feature>
<evidence type="ECO:0000259" key="2">
    <source>
        <dbReference type="SMART" id="SM00458"/>
    </source>
</evidence>
<accession>D8PNF6</accession>
<evidence type="ECO:0000256" key="1">
    <source>
        <dbReference type="SAM" id="SignalP"/>
    </source>
</evidence>
<dbReference type="KEGG" id="scm:SCHCO_02621085"/>
<dbReference type="RefSeq" id="XP_003036423.1">
    <property type="nucleotide sequence ID" value="XM_003036377.1"/>
</dbReference>
<feature type="signal peptide" evidence="1">
    <location>
        <begin position="1"/>
        <end position="17"/>
    </location>
</feature>
<dbReference type="InParanoid" id="D8PNF6"/>
<name>D8PNF6_SCHCM</name>